<sequence length="60" mass="6784">MLVNVILVVSIVLLAEVPANEIPYALFWIVELENALLLLFEMYRFPLLEIEIAGVAGLVW</sequence>
<dbReference type="EMBL" id="BARS01018660">
    <property type="protein sequence ID" value="GAF96885.1"/>
    <property type="molecule type" value="Genomic_DNA"/>
</dbReference>
<accession>X0V8A9</accession>
<evidence type="ECO:0000313" key="1">
    <source>
        <dbReference type="EMBL" id="GAF96885.1"/>
    </source>
</evidence>
<comment type="caution">
    <text evidence="1">The sequence shown here is derived from an EMBL/GenBank/DDBJ whole genome shotgun (WGS) entry which is preliminary data.</text>
</comment>
<name>X0V8A9_9ZZZZ</name>
<protein>
    <submittedName>
        <fullName evidence="1">Uncharacterized protein</fullName>
    </submittedName>
</protein>
<gene>
    <name evidence="1" type="ORF">S01H1_30333</name>
</gene>
<organism evidence="1">
    <name type="scientific">marine sediment metagenome</name>
    <dbReference type="NCBI Taxonomy" id="412755"/>
    <lineage>
        <taxon>unclassified sequences</taxon>
        <taxon>metagenomes</taxon>
        <taxon>ecological metagenomes</taxon>
    </lineage>
</organism>
<dbReference type="AlphaFoldDB" id="X0V8A9"/>
<proteinExistence type="predicted"/>
<reference evidence="1" key="1">
    <citation type="journal article" date="2014" name="Front. Microbiol.">
        <title>High frequency of phylogenetically diverse reductive dehalogenase-homologous genes in deep subseafloor sedimentary metagenomes.</title>
        <authorList>
            <person name="Kawai M."/>
            <person name="Futagami T."/>
            <person name="Toyoda A."/>
            <person name="Takaki Y."/>
            <person name="Nishi S."/>
            <person name="Hori S."/>
            <person name="Arai W."/>
            <person name="Tsubouchi T."/>
            <person name="Morono Y."/>
            <person name="Uchiyama I."/>
            <person name="Ito T."/>
            <person name="Fujiyama A."/>
            <person name="Inagaki F."/>
            <person name="Takami H."/>
        </authorList>
    </citation>
    <scope>NUCLEOTIDE SEQUENCE</scope>
    <source>
        <strain evidence="1">Expedition CK06-06</strain>
    </source>
</reference>